<proteinExistence type="predicted"/>
<gene>
    <name evidence="2" type="ORF">RSO01_13940</name>
</gene>
<accession>A0A512N5I7</accession>
<evidence type="ECO:0000313" key="2">
    <source>
        <dbReference type="EMBL" id="GEP54228.1"/>
    </source>
</evidence>
<evidence type="ECO:0000313" key="3">
    <source>
        <dbReference type="Proteomes" id="UP000321058"/>
    </source>
</evidence>
<name>A0A512N5I7_9HYPH</name>
<dbReference type="Proteomes" id="UP000321058">
    <property type="component" value="Unassembled WGS sequence"/>
</dbReference>
<evidence type="ECO:0008006" key="4">
    <source>
        <dbReference type="Google" id="ProtNLM"/>
    </source>
</evidence>
<keyword evidence="1" id="KW-0812">Transmembrane</keyword>
<keyword evidence="3" id="KW-1185">Reference proteome</keyword>
<reference evidence="2 3" key="1">
    <citation type="submission" date="2019-07" db="EMBL/GenBank/DDBJ databases">
        <title>Whole genome shotgun sequence of Reyranella soli NBRC 108950.</title>
        <authorList>
            <person name="Hosoyama A."/>
            <person name="Uohara A."/>
            <person name="Ohji S."/>
            <person name="Ichikawa N."/>
        </authorList>
    </citation>
    <scope>NUCLEOTIDE SEQUENCE [LARGE SCALE GENOMIC DNA]</scope>
    <source>
        <strain evidence="2 3">NBRC 108950</strain>
    </source>
</reference>
<comment type="caution">
    <text evidence="2">The sequence shown here is derived from an EMBL/GenBank/DDBJ whole genome shotgun (WGS) entry which is preliminary data.</text>
</comment>
<keyword evidence="1" id="KW-1133">Transmembrane helix</keyword>
<dbReference type="AlphaFoldDB" id="A0A512N5I7"/>
<organism evidence="2 3">
    <name type="scientific">Reyranella soli</name>
    <dbReference type="NCBI Taxonomy" id="1230389"/>
    <lineage>
        <taxon>Bacteria</taxon>
        <taxon>Pseudomonadati</taxon>
        <taxon>Pseudomonadota</taxon>
        <taxon>Alphaproteobacteria</taxon>
        <taxon>Hyphomicrobiales</taxon>
        <taxon>Reyranellaceae</taxon>
        <taxon>Reyranella</taxon>
    </lineage>
</organism>
<sequence>MFGGGLIGIFVARLLPAHHLSTSSASAVKLMATVVVSLTSLVLALMLSSANSSFSVNAGIVKKLSSDLIHLDHLLRAYGPEADEARANLRAYTARKNDELFPASTVPSSTDRETSDRLDALLDSVLSLTPADRRHTALVQQALAITSSIYAERWLLWENPGTTVPAQFLFVLTFWLFLIFVSFGLFAPANLTVIASFFLCSLAVTGAMLMILDLGDPMHPGWVQVSGEPLRRAVIEIGRP</sequence>
<keyword evidence="1" id="KW-0472">Membrane</keyword>
<protein>
    <recommendedName>
        <fullName evidence="4">DUF4239 domain-containing protein</fullName>
    </recommendedName>
</protein>
<evidence type="ECO:0000256" key="1">
    <source>
        <dbReference type="SAM" id="Phobius"/>
    </source>
</evidence>
<dbReference type="InterPro" id="IPR025333">
    <property type="entry name" value="DUF4239"/>
</dbReference>
<feature type="transmembrane region" description="Helical" evidence="1">
    <location>
        <begin position="168"/>
        <end position="187"/>
    </location>
</feature>
<dbReference type="EMBL" id="BKAJ01000027">
    <property type="protein sequence ID" value="GEP54228.1"/>
    <property type="molecule type" value="Genomic_DNA"/>
</dbReference>
<dbReference type="Pfam" id="PF14023">
    <property type="entry name" value="Bestrophin-like"/>
    <property type="match status" value="1"/>
</dbReference>
<feature type="transmembrane region" description="Helical" evidence="1">
    <location>
        <begin position="193"/>
        <end position="212"/>
    </location>
</feature>